<proteinExistence type="predicted"/>
<sequence length="88" mass="8851">MDTSTRSLGLAGVAASHRCGLGAREKSAVLQVRAGVLGEWDGWCGGGGFVPESCHWGGGLGLREEGLAGGGGGLGRARLQGAKDVVRF</sequence>
<dbReference type="Proteomes" id="UP000240883">
    <property type="component" value="Unassembled WGS sequence"/>
</dbReference>
<accession>A0A2T2N7U2</accession>
<reference evidence="1 2" key="1">
    <citation type="journal article" date="2018" name="Front. Microbiol.">
        <title>Genome-Wide Analysis of Corynespora cassiicola Leaf Fall Disease Putative Effectors.</title>
        <authorList>
            <person name="Lopez D."/>
            <person name="Ribeiro S."/>
            <person name="Label P."/>
            <person name="Fumanal B."/>
            <person name="Venisse J.S."/>
            <person name="Kohler A."/>
            <person name="de Oliveira R.R."/>
            <person name="Labutti K."/>
            <person name="Lipzen A."/>
            <person name="Lail K."/>
            <person name="Bauer D."/>
            <person name="Ohm R.A."/>
            <person name="Barry K.W."/>
            <person name="Spatafora J."/>
            <person name="Grigoriev I.V."/>
            <person name="Martin F.M."/>
            <person name="Pujade-Renaud V."/>
        </authorList>
    </citation>
    <scope>NUCLEOTIDE SEQUENCE [LARGE SCALE GENOMIC DNA]</scope>
    <source>
        <strain evidence="1 2">Philippines</strain>
    </source>
</reference>
<gene>
    <name evidence="1" type="ORF">BS50DRAFT_578506</name>
</gene>
<protein>
    <submittedName>
        <fullName evidence="1">Uncharacterized protein</fullName>
    </submittedName>
</protein>
<name>A0A2T2N7U2_CORCC</name>
<dbReference type="EMBL" id="KZ678144">
    <property type="protein sequence ID" value="PSN61531.1"/>
    <property type="molecule type" value="Genomic_DNA"/>
</dbReference>
<evidence type="ECO:0000313" key="2">
    <source>
        <dbReference type="Proteomes" id="UP000240883"/>
    </source>
</evidence>
<dbReference type="AlphaFoldDB" id="A0A2T2N7U2"/>
<keyword evidence="2" id="KW-1185">Reference proteome</keyword>
<organism evidence="1 2">
    <name type="scientific">Corynespora cassiicola Philippines</name>
    <dbReference type="NCBI Taxonomy" id="1448308"/>
    <lineage>
        <taxon>Eukaryota</taxon>
        <taxon>Fungi</taxon>
        <taxon>Dikarya</taxon>
        <taxon>Ascomycota</taxon>
        <taxon>Pezizomycotina</taxon>
        <taxon>Dothideomycetes</taxon>
        <taxon>Pleosporomycetidae</taxon>
        <taxon>Pleosporales</taxon>
        <taxon>Corynesporascaceae</taxon>
        <taxon>Corynespora</taxon>
    </lineage>
</organism>
<evidence type="ECO:0000313" key="1">
    <source>
        <dbReference type="EMBL" id="PSN61531.1"/>
    </source>
</evidence>